<name>A0A429YAL7_9HYPH</name>
<dbReference type="OrthoDB" id="1347069at28211"/>
<dbReference type="Proteomes" id="UP000278398">
    <property type="component" value="Unassembled WGS sequence"/>
</dbReference>
<organism evidence="2 3">
    <name type="scientific">Aquibium carbonis</name>
    <dbReference type="NCBI Taxonomy" id="2495581"/>
    <lineage>
        <taxon>Bacteria</taxon>
        <taxon>Pseudomonadati</taxon>
        <taxon>Pseudomonadota</taxon>
        <taxon>Alphaproteobacteria</taxon>
        <taxon>Hyphomicrobiales</taxon>
        <taxon>Phyllobacteriaceae</taxon>
        <taxon>Aquibium</taxon>
    </lineage>
</organism>
<gene>
    <name evidence="2" type="ORF">EJC49_25475</name>
</gene>
<protein>
    <submittedName>
        <fullName evidence="2">Uncharacterized protein</fullName>
    </submittedName>
</protein>
<keyword evidence="3" id="KW-1185">Reference proteome</keyword>
<reference evidence="2 3" key="1">
    <citation type="submission" date="2018-12" db="EMBL/GenBank/DDBJ databases">
        <title>Mesorhizobium carbonis sp. nov., isolated from coal mine water.</title>
        <authorList>
            <person name="Xin W."/>
            <person name="Xu Z."/>
            <person name="Xiang F."/>
            <person name="Zhang J."/>
            <person name="Xi L."/>
            <person name="Liu J."/>
        </authorList>
    </citation>
    <scope>NUCLEOTIDE SEQUENCE [LARGE SCALE GENOMIC DNA]</scope>
    <source>
        <strain evidence="2 3">B2.3</strain>
    </source>
</reference>
<evidence type="ECO:0000313" key="3">
    <source>
        <dbReference type="Proteomes" id="UP000278398"/>
    </source>
</evidence>
<evidence type="ECO:0000256" key="1">
    <source>
        <dbReference type="SAM" id="SignalP"/>
    </source>
</evidence>
<comment type="caution">
    <text evidence="2">The sequence shown here is derived from an EMBL/GenBank/DDBJ whole genome shotgun (WGS) entry which is preliminary data.</text>
</comment>
<feature type="chain" id="PRO_5018994957" evidence="1">
    <location>
        <begin position="25"/>
        <end position="111"/>
    </location>
</feature>
<feature type="signal peptide" evidence="1">
    <location>
        <begin position="1"/>
        <end position="24"/>
    </location>
</feature>
<keyword evidence="1" id="KW-0732">Signal</keyword>
<dbReference type="RefSeq" id="WP_126702716.1">
    <property type="nucleotide sequence ID" value="NZ_RWKW01000182.1"/>
</dbReference>
<accession>A0A429YAL7</accession>
<dbReference type="AlphaFoldDB" id="A0A429YAL7"/>
<evidence type="ECO:0000313" key="2">
    <source>
        <dbReference type="EMBL" id="RST78410.1"/>
    </source>
</evidence>
<dbReference type="EMBL" id="RWKW01000182">
    <property type="protein sequence ID" value="RST78410.1"/>
    <property type="molecule type" value="Genomic_DNA"/>
</dbReference>
<sequence length="111" mass="11790">MRRLLVLAAFVALASASGVSPSLAASQVHYCPPEARGIVSHTGDASWTATNQSSRVTAARVEMIGGQPSLVCVYRMFGGDYWIHRRPEAPFMQCSGGDMGLGRVGFSCVRG</sequence>
<proteinExistence type="predicted"/>